<dbReference type="KEGG" id="vg:80019591"/>
<dbReference type="GeneID" id="80019591"/>
<dbReference type="EMBL" id="OP434449">
    <property type="protein sequence ID" value="UYL87148.1"/>
    <property type="molecule type" value="Genomic_DNA"/>
</dbReference>
<keyword evidence="3" id="KW-1185">Reference proteome</keyword>
<evidence type="ECO:0000259" key="1">
    <source>
        <dbReference type="Pfam" id="PF22768"/>
    </source>
</evidence>
<sequence>MVTTVEILTPTDTITFYPTPDMGGFVYDNATLTAWYKQAEVDLSANKRPNAHGIYDLGETYLKEHRPILTGQYYGWSREDALAQRDRLAAIYNEGKPVVMRVADERQTTSRIVWLIDRDAPFELDFTHFPFDLVFVAPDPRRYAAGSVVSDGMPTSGTGLVWNLGTAPSGLFFDWGTPGTLGQVAFTNPGQATTYPRIDVGGPGAFDVGFRITEIETGRELRVARATNLGDVVTLDSRTQRATLNGGGDITGAMPSRQWFAVPAGATRRYQINSLGSLSGAPTITLTAAPAYL</sequence>
<reference evidence="2" key="1">
    <citation type="submission" date="2022-09" db="EMBL/GenBank/DDBJ databases">
        <authorList>
            <person name="Washington J.M."/>
            <person name="Situmorang M.A."/>
            <person name="Garlena R.A."/>
            <person name="Russell D.A."/>
            <person name="Jacobs-Sera D."/>
            <person name="Hatfull G.F."/>
        </authorList>
    </citation>
    <scope>NUCLEOTIDE SEQUENCE</scope>
</reference>
<dbReference type="InterPro" id="IPR054738">
    <property type="entry name" value="Siphovirus-type_tail_C"/>
</dbReference>
<gene>
    <name evidence="2" type="primary">27</name>
    <name evidence="2" type="ORF">SEA_OSCARSO_27</name>
</gene>
<evidence type="ECO:0000313" key="2">
    <source>
        <dbReference type="EMBL" id="UYL87148.1"/>
    </source>
</evidence>
<dbReference type="Gene3D" id="2.60.120.860">
    <property type="match status" value="1"/>
</dbReference>
<protein>
    <submittedName>
        <fullName evidence="2">Minor tail protein</fullName>
    </submittedName>
</protein>
<dbReference type="Pfam" id="PF22768">
    <property type="entry name" value="SPP1_Dit"/>
    <property type="match status" value="1"/>
</dbReference>
<organism evidence="2 3">
    <name type="scientific">Microbacterium phage OscarSo</name>
    <dbReference type="NCBI Taxonomy" id="2985324"/>
    <lineage>
        <taxon>Viruses</taxon>
        <taxon>Duplodnaviria</taxon>
        <taxon>Heunggongvirae</taxon>
        <taxon>Uroviricota</taxon>
        <taxon>Caudoviricetes</taxon>
        <taxon>Oscarsovirus</taxon>
        <taxon>Oscarsovirus oscarso</taxon>
    </lineage>
</organism>
<accession>A0A9X9P5L5</accession>
<dbReference type="Proteomes" id="UP001164797">
    <property type="component" value="Segment"/>
</dbReference>
<proteinExistence type="predicted"/>
<name>A0A9X9P5L5_9CAUD</name>
<dbReference type="RefSeq" id="YP_010754985.1">
    <property type="nucleotide sequence ID" value="NC_073466.1"/>
</dbReference>
<feature type="domain" description="Siphovirus-type tail component C-terminal" evidence="1">
    <location>
        <begin position="190"/>
        <end position="266"/>
    </location>
</feature>
<evidence type="ECO:0000313" key="3">
    <source>
        <dbReference type="Proteomes" id="UP001164797"/>
    </source>
</evidence>